<dbReference type="Ensembl" id="ENSGMOT00000054799.1">
    <property type="protein sequence ID" value="ENSGMOP00000053286.1"/>
    <property type="gene ID" value="ENSGMOG00000028331.1"/>
</dbReference>
<accession>A0A8C5C0G5</accession>
<organism evidence="1 2">
    <name type="scientific">Gadus morhua</name>
    <name type="common">Atlantic cod</name>
    <dbReference type="NCBI Taxonomy" id="8049"/>
    <lineage>
        <taxon>Eukaryota</taxon>
        <taxon>Metazoa</taxon>
        <taxon>Chordata</taxon>
        <taxon>Craniata</taxon>
        <taxon>Vertebrata</taxon>
        <taxon>Euteleostomi</taxon>
        <taxon>Actinopterygii</taxon>
        <taxon>Neopterygii</taxon>
        <taxon>Teleostei</taxon>
        <taxon>Neoteleostei</taxon>
        <taxon>Acanthomorphata</taxon>
        <taxon>Zeiogadaria</taxon>
        <taxon>Gadariae</taxon>
        <taxon>Gadiformes</taxon>
        <taxon>Gadoidei</taxon>
        <taxon>Gadidae</taxon>
        <taxon>Gadus</taxon>
    </lineage>
</organism>
<name>A0A8C5C0G5_GADMO</name>
<dbReference type="PANTHER" id="PTHR31025:SF27">
    <property type="entry name" value="SI:CH211-193K19.2-RELATED"/>
    <property type="match status" value="1"/>
</dbReference>
<protein>
    <submittedName>
        <fullName evidence="1">Uncharacterized protein</fullName>
    </submittedName>
</protein>
<evidence type="ECO:0000313" key="1">
    <source>
        <dbReference type="Ensembl" id="ENSGMOP00000053286.1"/>
    </source>
</evidence>
<reference evidence="1" key="1">
    <citation type="submission" date="2025-08" db="UniProtKB">
        <authorList>
            <consortium name="Ensembl"/>
        </authorList>
    </citation>
    <scope>IDENTIFICATION</scope>
</reference>
<dbReference type="GeneTree" id="ENSGT00950000182912"/>
<proteinExistence type="predicted"/>
<dbReference type="PANTHER" id="PTHR31025">
    <property type="entry name" value="SI:CH211-196P9.1-RELATED"/>
    <property type="match status" value="1"/>
</dbReference>
<sequence length="131" mass="14508">DDDVDAGRECVLKWLCVYLNEDPANLVREFVAEDEAAIKESIEDTTVGIFVVKNDATSGPEDVGIVLEGLQIMQGLDNTALAAAILFGLMYVLNLNYPPELKYTFEVRQKVVMELDGTTLSKKAQVLKNRL</sequence>
<evidence type="ECO:0000313" key="2">
    <source>
        <dbReference type="Proteomes" id="UP000694546"/>
    </source>
</evidence>
<dbReference type="OMA" id="VDAGREC"/>
<reference evidence="1" key="2">
    <citation type="submission" date="2025-09" db="UniProtKB">
        <authorList>
            <consortium name="Ensembl"/>
        </authorList>
    </citation>
    <scope>IDENTIFICATION</scope>
</reference>
<dbReference type="Proteomes" id="UP000694546">
    <property type="component" value="Chromosome 11"/>
</dbReference>
<dbReference type="AlphaFoldDB" id="A0A8C5C0G5"/>
<keyword evidence="2" id="KW-1185">Reference proteome</keyword>